<evidence type="ECO:0000259" key="2">
    <source>
        <dbReference type="PROSITE" id="PS50113"/>
    </source>
</evidence>
<reference evidence="5 6" key="1">
    <citation type="submission" date="2022-01" db="EMBL/GenBank/DDBJ databases">
        <title>Whole genome-based taxonomy of the Shewanellaceae.</title>
        <authorList>
            <person name="Martin-Rodriguez A.J."/>
        </authorList>
    </citation>
    <scope>NUCLEOTIDE SEQUENCE [LARGE SCALE GENOMIC DNA]</scope>
    <source>
        <strain evidence="5 6">DSM 17177</strain>
    </source>
</reference>
<feature type="domain" description="PAC" evidence="2">
    <location>
        <begin position="374"/>
        <end position="426"/>
    </location>
</feature>
<dbReference type="InterPro" id="IPR035919">
    <property type="entry name" value="EAL_sf"/>
</dbReference>
<proteinExistence type="predicted"/>
<dbReference type="InterPro" id="IPR011123">
    <property type="entry name" value="Y_Y_Y"/>
</dbReference>
<evidence type="ECO:0000259" key="1">
    <source>
        <dbReference type="PROSITE" id="PS50112"/>
    </source>
</evidence>
<evidence type="ECO:0000313" key="5">
    <source>
        <dbReference type="EMBL" id="MCL1125667.1"/>
    </source>
</evidence>
<dbReference type="InterPro" id="IPR043128">
    <property type="entry name" value="Rev_trsase/Diguanyl_cyclase"/>
</dbReference>
<dbReference type="InterPro" id="IPR000014">
    <property type="entry name" value="PAS"/>
</dbReference>
<accession>A0ABT0LEB1</accession>
<evidence type="ECO:0000259" key="3">
    <source>
        <dbReference type="PROSITE" id="PS50883"/>
    </source>
</evidence>
<dbReference type="InterPro" id="IPR000700">
    <property type="entry name" value="PAS-assoc_C"/>
</dbReference>
<dbReference type="RefSeq" id="WP_248940979.1">
    <property type="nucleotide sequence ID" value="NZ_JAKIKS010000056.1"/>
</dbReference>
<dbReference type="InterPro" id="IPR029787">
    <property type="entry name" value="Nucleotide_cyclase"/>
</dbReference>
<evidence type="ECO:0000313" key="6">
    <source>
        <dbReference type="Proteomes" id="UP001203423"/>
    </source>
</evidence>
<dbReference type="Pfam" id="PF00563">
    <property type="entry name" value="EAL"/>
    <property type="match status" value="1"/>
</dbReference>
<comment type="caution">
    <text evidence="5">The sequence shown here is derived from an EMBL/GenBank/DDBJ whole genome shotgun (WGS) entry which is preliminary data.</text>
</comment>
<dbReference type="InterPro" id="IPR013783">
    <property type="entry name" value="Ig-like_fold"/>
</dbReference>
<dbReference type="InterPro" id="IPR035965">
    <property type="entry name" value="PAS-like_dom_sf"/>
</dbReference>
<dbReference type="CDD" id="cd01949">
    <property type="entry name" value="GGDEF"/>
    <property type="match status" value="1"/>
</dbReference>
<name>A0ABT0LEB1_9GAMM</name>
<protein>
    <submittedName>
        <fullName evidence="5">EAL domain-containing protein</fullName>
    </submittedName>
</protein>
<dbReference type="Gene3D" id="3.30.450.20">
    <property type="entry name" value="PAS domain"/>
    <property type="match status" value="2"/>
</dbReference>
<dbReference type="Pfam" id="PF07495">
    <property type="entry name" value="Y_Y_Y"/>
    <property type="match status" value="1"/>
</dbReference>
<dbReference type="InterPro" id="IPR013655">
    <property type="entry name" value="PAS_fold_3"/>
</dbReference>
<dbReference type="NCBIfam" id="TIGR00254">
    <property type="entry name" value="GGDEF"/>
    <property type="match status" value="1"/>
</dbReference>
<organism evidence="5 6">
    <name type="scientific">Shewanella surugensis</name>
    <dbReference type="NCBI Taxonomy" id="212020"/>
    <lineage>
        <taxon>Bacteria</taxon>
        <taxon>Pseudomonadati</taxon>
        <taxon>Pseudomonadota</taxon>
        <taxon>Gammaproteobacteria</taxon>
        <taxon>Alteromonadales</taxon>
        <taxon>Shewanellaceae</taxon>
        <taxon>Shewanella</taxon>
    </lineage>
</organism>
<dbReference type="PANTHER" id="PTHR44757:SF2">
    <property type="entry name" value="BIOFILM ARCHITECTURE MAINTENANCE PROTEIN MBAA"/>
    <property type="match status" value="1"/>
</dbReference>
<dbReference type="CDD" id="cd01948">
    <property type="entry name" value="EAL"/>
    <property type="match status" value="1"/>
</dbReference>
<dbReference type="PROSITE" id="PS50883">
    <property type="entry name" value="EAL"/>
    <property type="match status" value="1"/>
</dbReference>
<feature type="domain" description="GGDEF" evidence="4">
    <location>
        <begin position="454"/>
        <end position="587"/>
    </location>
</feature>
<dbReference type="PROSITE" id="PS50887">
    <property type="entry name" value="GGDEF"/>
    <property type="match status" value="1"/>
</dbReference>
<dbReference type="SUPFAM" id="SSF55785">
    <property type="entry name" value="PYP-like sensor domain (PAS domain)"/>
    <property type="match status" value="2"/>
</dbReference>
<dbReference type="PANTHER" id="PTHR44757">
    <property type="entry name" value="DIGUANYLATE CYCLASE DGCP"/>
    <property type="match status" value="1"/>
</dbReference>
<feature type="domain" description="PAS" evidence="1">
    <location>
        <begin position="304"/>
        <end position="370"/>
    </location>
</feature>
<dbReference type="SMART" id="SM00267">
    <property type="entry name" value="GGDEF"/>
    <property type="match status" value="1"/>
</dbReference>
<dbReference type="InterPro" id="IPR001633">
    <property type="entry name" value="EAL_dom"/>
</dbReference>
<dbReference type="Gene3D" id="2.60.40.10">
    <property type="entry name" value="Immunoglobulins"/>
    <property type="match status" value="1"/>
</dbReference>
<dbReference type="InterPro" id="IPR000160">
    <property type="entry name" value="GGDEF_dom"/>
</dbReference>
<dbReference type="Pfam" id="PF13426">
    <property type="entry name" value="PAS_9"/>
    <property type="match status" value="1"/>
</dbReference>
<dbReference type="SMART" id="SM00086">
    <property type="entry name" value="PAC"/>
    <property type="match status" value="2"/>
</dbReference>
<dbReference type="InterPro" id="IPR052155">
    <property type="entry name" value="Biofilm_reg_signaling"/>
</dbReference>
<dbReference type="SUPFAM" id="SSF141868">
    <property type="entry name" value="EAL domain-like"/>
    <property type="match status" value="1"/>
</dbReference>
<sequence length="867" mass="98598">MLIGGIEGISIVSPGEIESNISKNSSFNTDIKDFLILNIKEKVGNGILTSSLNSTTNIILKHSDYPFTFEFNTPGTAYRAIEYFYQMQGLSDTWISTQGNNSATYTNLSPGHYTFHVYAVDPISGNPGPTRSLGIDITPPWWLSDKAKVLYCLAILLLSLLMIKTAIRRRDIQRRIIKSEERLKLSLWGSGDEMWDWDIKTDKIYRSNIWGDLAFPIDGKRMSHADEISNIHPMDLQRVNEALNAHLDGQSAHFEAAYRVQGAQDNWIWILDRAKIVERDDTEQALRMTGTIKNISHFKQTEEQLRLFERAIQNISEGMFILDEHFTFVEVNQACCHLLMHSKNDFLGEVLTFERYPKSFSEQIKSILQQQGRWSSEIETIRSNKAIFLMALSIDAIYDEQGQLSHYVGIFSDISRRKQQEEELRQLTNNDVLTHLPNRSNLMVTLGNLVKRDSHHTLMVLDLDNFKKINDSMGHQVGDQLLVMVSKRIKDSVPYQTGIYRLGGDEFAILVDNNPDIGSSAIIAKNVIESFNSPFELNSERVVVGLSIGIVLYPEDDQHEQALLRKADIAMYHAKSAGGNRYQFYSESLNRNAIRRLEVETLIREGLRNDLFEVYYQPKIKLSTGKIIGMEALVRLNHPEHGVIPPNDFIPLAEENGLIIDIGELVLKKACFATQQWRIQGLFNGRVAVNLSSKQFALPDLQQRIASILHLTQLPAINLELEITEGTVIHDPETAINVMQQLNKMGINLALDDFGTGYSSLSYLKRFPIHSLKIDKAFIDDIDKSDKDLKMVDSIITMAHNMELTVVAEGVEHSSQLNILKALKCEYIQGYIYDKPMPMKQYTQRLKEESPHITQNNVINNTYTLTP</sequence>
<dbReference type="CDD" id="cd00130">
    <property type="entry name" value="PAS"/>
    <property type="match status" value="1"/>
</dbReference>
<gene>
    <name evidence="5" type="ORF">L2764_14570</name>
</gene>
<dbReference type="Gene3D" id="3.20.20.450">
    <property type="entry name" value="EAL domain"/>
    <property type="match status" value="1"/>
</dbReference>
<dbReference type="SMART" id="SM00091">
    <property type="entry name" value="PAS"/>
    <property type="match status" value="1"/>
</dbReference>
<dbReference type="Proteomes" id="UP001203423">
    <property type="component" value="Unassembled WGS sequence"/>
</dbReference>
<dbReference type="Pfam" id="PF08447">
    <property type="entry name" value="PAS_3"/>
    <property type="match status" value="1"/>
</dbReference>
<dbReference type="PROSITE" id="PS50113">
    <property type="entry name" value="PAC"/>
    <property type="match status" value="1"/>
</dbReference>
<dbReference type="NCBIfam" id="TIGR00229">
    <property type="entry name" value="sensory_box"/>
    <property type="match status" value="1"/>
</dbReference>
<feature type="domain" description="EAL" evidence="3">
    <location>
        <begin position="596"/>
        <end position="850"/>
    </location>
</feature>
<dbReference type="Gene3D" id="3.30.70.270">
    <property type="match status" value="1"/>
</dbReference>
<dbReference type="PROSITE" id="PS50112">
    <property type="entry name" value="PAS"/>
    <property type="match status" value="1"/>
</dbReference>
<dbReference type="EMBL" id="JAKIKS010000056">
    <property type="protein sequence ID" value="MCL1125667.1"/>
    <property type="molecule type" value="Genomic_DNA"/>
</dbReference>
<keyword evidence="6" id="KW-1185">Reference proteome</keyword>
<dbReference type="SMART" id="SM00052">
    <property type="entry name" value="EAL"/>
    <property type="match status" value="1"/>
</dbReference>
<dbReference type="InterPro" id="IPR001610">
    <property type="entry name" value="PAC"/>
</dbReference>
<dbReference type="Pfam" id="PF00990">
    <property type="entry name" value="GGDEF"/>
    <property type="match status" value="1"/>
</dbReference>
<dbReference type="SUPFAM" id="SSF55073">
    <property type="entry name" value="Nucleotide cyclase"/>
    <property type="match status" value="1"/>
</dbReference>
<evidence type="ECO:0000259" key="4">
    <source>
        <dbReference type="PROSITE" id="PS50887"/>
    </source>
</evidence>